<feature type="coiled-coil region" evidence="7">
    <location>
        <begin position="318"/>
        <end position="380"/>
    </location>
</feature>
<gene>
    <name evidence="9" type="primary">smc_1</name>
    <name evidence="7" type="synonym">smc</name>
    <name evidence="9" type="ORF">LAS9267_00044</name>
</gene>
<evidence type="ECO:0000256" key="4">
    <source>
        <dbReference type="ARBA" id="ARBA00022840"/>
    </source>
</evidence>
<dbReference type="GO" id="GO:0007062">
    <property type="term" value="P:sister chromatid cohesion"/>
    <property type="evidence" value="ECO:0007669"/>
    <property type="project" value="InterPro"/>
</dbReference>
<comment type="caution">
    <text evidence="9">The sequence shown here is derived from an EMBL/GenBank/DDBJ whole genome shotgun (WGS) entry which is preliminary data.</text>
</comment>
<dbReference type="PANTHER" id="PTHR43977">
    <property type="entry name" value="STRUCTURAL MAINTENANCE OF CHROMOSOMES PROTEIN 3"/>
    <property type="match status" value="1"/>
</dbReference>
<dbReference type="NCBIfam" id="TIGR02168">
    <property type="entry name" value="SMC_prok_B"/>
    <property type="match status" value="1"/>
</dbReference>
<evidence type="ECO:0000313" key="10">
    <source>
        <dbReference type="Proteomes" id="UP000239650"/>
    </source>
</evidence>
<dbReference type="RefSeq" id="WP_105299934.1">
    <property type="nucleotide sequence ID" value="NZ_OKRC01000001.1"/>
</dbReference>
<comment type="subunit">
    <text evidence="7">Homodimer.</text>
</comment>
<dbReference type="InterPro" id="IPR036277">
    <property type="entry name" value="SMC_hinge_sf"/>
</dbReference>
<dbReference type="InterPro" id="IPR024704">
    <property type="entry name" value="SMC"/>
</dbReference>
<evidence type="ECO:0000256" key="3">
    <source>
        <dbReference type="ARBA" id="ARBA00022741"/>
    </source>
</evidence>
<name>A0AAE8J362_LATSK</name>
<evidence type="ECO:0000256" key="7">
    <source>
        <dbReference type="HAMAP-Rule" id="MF_01894"/>
    </source>
</evidence>
<keyword evidence="4 7" id="KW-0067">ATP-binding</keyword>
<dbReference type="SUPFAM" id="SSF75553">
    <property type="entry name" value="Smc hinge domain"/>
    <property type="match status" value="1"/>
</dbReference>
<reference evidence="9 10" key="1">
    <citation type="submission" date="2018-02" db="EMBL/GenBank/DDBJ databases">
        <authorList>
            <person name="Rodrigo-Torres L."/>
            <person name="Arahal R. D."/>
            <person name="Lucena T."/>
        </authorList>
    </citation>
    <scope>NUCLEOTIDE SEQUENCE [LARGE SCALE GENOMIC DNA]</scope>
    <source>
        <strain evidence="9 10">CECT 9267</strain>
    </source>
</reference>
<dbReference type="InterPro" id="IPR003395">
    <property type="entry name" value="RecF/RecN/SMC_N"/>
</dbReference>
<dbReference type="GO" id="GO:0006260">
    <property type="term" value="P:DNA replication"/>
    <property type="evidence" value="ECO:0007669"/>
    <property type="project" value="UniProtKB-UniRule"/>
</dbReference>
<dbReference type="InterPro" id="IPR010935">
    <property type="entry name" value="SMC_hinge"/>
</dbReference>
<dbReference type="Proteomes" id="UP000239650">
    <property type="component" value="Unassembled WGS sequence"/>
</dbReference>
<comment type="domain">
    <text evidence="7">Contains large globular domains required for ATP hydrolysis at each terminus and a third globular domain forming a flexible hinge near the middle of the molecule. These domains are separated by coiled-coil structures.</text>
</comment>
<comment type="function">
    <text evidence="7">Required for chromosome condensation and partitioning.</text>
</comment>
<evidence type="ECO:0000256" key="1">
    <source>
        <dbReference type="ARBA" id="ARBA00004496"/>
    </source>
</evidence>
<dbReference type="Gene3D" id="3.40.50.300">
    <property type="entry name" value="P-loop containing nucleotide triphosphate hydrolases"/>
    <property type="match status" value="2"/>
</dbReference>
<dbReference type="GO" id="GO:0005737">
    <property type="term" value="C:cytoplasm"/>
    <property type="evidence" value="ECO:0007669"/>
    <property type="project" value="UniProtKB-SubCell"/>
</dbReference>
<keyword evidence="2 7" id="KW-0963">Cytoplasm</keyword>
<evidence type="ECO:0000256" key="6">
    <source>
        <dbReference type="ARBA" id="ARBA00023125"/>
    </source>
</evidence>
<evidence type="ECO:0000256" key="5">
    <source>
        <dbReference type="ARBA" id="ARBA00023054"/>
    </source>
</evidence>
<dbReference type="EMBL" id="OKRC01000001">
    <property type="protein sequence ID" value="SPE18399.1"/>
    <property type="molecule type" value="Genomic_DNA"/>
</dbReference>
<feature type="coiled-coil region" evidence="7">
    <location>
        <begin position="255"/>
        <end position="289"/>
    </location>
</feature>
<dbReference type="Gene3D" id="3.30.70.1620">
    <property type="match status" value="1"/>
</dbReference>
<sequence length="1186" mass="132576">MQLKSLVLSGFKSFADKTEINFSDGLTGIVGPNGSGKSNITEAIRWAMGEQSAKSLRGEKMPDIIFAGTDLRPQMNRAEVTLNFDNSDHYLNQELDNVTLTRRLFRNGDSEFYLNQKSCRLKDIVNLFMDSGLGRESFSIISQGRVEAIFNSKPEDRRNIIEEAAGVLKYKQQKKKAQSELDQTDENLSRIADIVYELKGQVEPLKEQSSIAQDYLEQKAQFNALHQQLLVVEIDQLAADQTQYQAQAKTLAKALGEIESEIQETNTALADNQQEVATLDQEIETANETLLVKSRLAENLQGQENVSKERASYTDANRQNLVDRIAQLETQSTTAKQQQIALKATYTEKVATLTDLKNELATLKRQASGSEAELKAKIEQIRQDYIDQMQAQTTNRNEQQYLEKALLQTKTQLTRQDSSISETSAQLTRMQADKAAKEAQVAQLATDYAALETELSQLQQQISATQKQYQTEQNNWFQASGILQKAKAKQASLAELNDDYAGFYQGVKAVLKQKQQLPGLLGAVAELMTVPNDYQQAIELALGAQLQQIVTTDEKTAQQAIDYLKRNRLGRATFLPNNVVKPRTLPSSLVNQLQTEPGFIGIASNLIQFDDAVSPVMMHLMGNLIIATELTEAIKIGRLTGHRYRIVTLAGDILSPGGSMTGGHNNRQNNGGLLARKQTLTDLEQQISKMQLALDQKQTKVQALHQDLAEQQAQLEQQQGAFETAKTHYQTQKNELTLLNERLTQFERQQQATDYQVQQQQQSYDADLKRQGELQAAATEIEAQLTQLKADLDAANEQLQHFDQSQEQIRQQQTALETKLAVAQSEQKNVQEKLTDATQLANDLTQQLETSQQALAALQQADSEDAMTQKERRTQLKTTKALIQKLTAELATKRTARETLKATQQTLQANATRVYQLQRNSLAEQEQNAVALNRVKINIDQRLTTLREDYQLSYEAAKSALQASDLTNDQLKSKLKLLKLGLADLGTVNLAAIEDYQRVKERYDFLMQQDADLLDAKSQLLASMAEMDAEVEKRFKQTFDQTAAAFEEIFPMMFGGGHASLTLTDPSALLTSGIDIIAQPPGKKLQRLSLLSGGERALTAITLLFAILKVRPVPFCILDEVEASLDEANVDRFGRFMKRYESETQFIVITHRKGTMTQANRLYGVTMAESGISKIVSVSLEEHETA</sequence>
<feature type="domain" description="SMC hinge" evidence="8">
    <location>
        <begin position="518"/>
        <end position="637"/>
    </location>
</feature>
<protein>
    <recommendedName>
        <fullName evidence="7">Chromosome partition protein Smc</fullName>
    </recommendedName>
</protein>
<keyword evidence="5 7" id="KW-0175">Coiled coil</keyword>
<dbReference type="Gene3D" id="1.20.1060.20">
    <property type="match status" value="1"/>
</dbReference>
<keyword evidence="6 7" id="KW-0238">DNA-binding</keyword>
<dbReference type="GO" id="GO:0005694">
    <property type="term" value="C:chromosome"/>
    <property type="evidence" value="ECO:0007669"/>
    <property type="project" value="InterPro"/>
</dbReference>
<dbReference type="Pfam" id="PF06470">
    <property type="entry name" value="SMC_hinge"/>
    <property type="match status" value="1"/>
</dbReference>
<dbReference type="GO" id="GO:0030261">
    <property type="term" value="P:chromosome condensation"/>
    <property type="evidence" value="ECO:0007669"/>
    <property type="project" value="InterPro"/>
</dbReference>
<dbReference type="GO" id="GO:0007059">
    <property type="term" value="P:chromosome segregation"/>
    <property type="evidence" value="ECO:0007669"/>
    <property type="project" value="UniProtKB-UniRule"/>
</dbReference>
<dbReference type="GO" id="GO:0016887">
    <property type="term" value="F:ATP hydrolysis activity"/>
    <property type="evidence" value="ECO:0007669"/>
    <property type="project" value="InterPro"/>
</dbReference>
<accession>A0AAE8J362</accession>
<evidence type="ECO:0000256" key="2">
    <source>
        <dbReference type="ARBA" id="ARBA00022490"/>
    </source>
</evidence>
<dbReference type="GO" id="GO:0003677">
    <property type="term" value="F:DNA binding"/>
    <property type="evidence" value="ECO:0007669"/>
    <property type="project" value="UniProtKB-UniRule"/>
</dbReference>
<proteinExistence type="inferred from homology"/>
<dbReference type="SUPFAM" id="SSF52540">
    <property type="entry name" value="P-loop containing nucleoside triphosphate hydrolases"/>
    <property type="match status" value="1"/>
</dbReference>
<dbReference type="FunFam" id="3.40.50.300:FF:000901">
    <property type="entry name" value="Chromosome partition protein Smc"/>
    <property type="match status" value="1"/>
</dbReference>
<dbReference type="InterPro" id="IPR027417">
    <property type="entry name" value="P-loop_NTPase"/>
</dbReference>
<dbReference type="SMART" id="SM00968">
    <property type="entry name" value="SMC_hinge"/>
    <property type="match status" value="1"/>
</dbReference>
<organism evidence="9 10">
    <name type="scientific">Latilactobacillus sakei</name>
    <name type="common">Lactobacillus sakei</name>
    <dbReference type="NCBI Taxonomy" id="1599"/>
    <lineage>
        <taxon>Bacteria</taxon>
        <taxon>Bacillati</taxon>
        <taxon>Bacillota</taxon>
        <taxon>Bacilli</taxon>
        <taxon>Lactobacillales</taxon>
        <taxon>Lactobacillaceae</taxon>
        <taxon>Latilactobacillus</taxon>
    </lineage>
</organism>
<evidence type="ECO:0000313" key="9">
    <source>
        <dbReference type="EMBL" id="SPE18399.1"/>
    </source>
</evidence>
<feature type="coiled-coil region" evidence="7">
    <location>
        <begin position="680"/>
        <end position="903"/>
    </location>
</feature>
<dbReference type="FunFam" id="3.40.50.300:FF:000984">
    <property type="entry name" value="Chromosome partition protein Smc"/>
    <property type="match status" value="1"/>
</dbReference>
<keyword evidence="3 7" id="KW-0547">Nucleotide-binding</keyword>
<dbReference type="AlphaFoldDB" id="A0AAE8J362"/>
<feature type="coiled-coil region" evidence="7">
    <location>
        <begin position="420"/>
        <end position="475"/>
    </location>
</feature>
<dbReference type="CDD" id="cd03278">
    <property type="entry name" value="ABC_SMC_barmotin"/>
    <property type="match status" value="2"/>
</dbReference>
<feature type="binding site" evidence="7">
    <location>
        <begin position="32"/>
        <end position="39"/>
    </location>
    <ligand>
        <name>ATP</name>
        <dbReference type="ChEBI" id="CHEBI:30616"/>
    </ligand>
</feature>
<dbReference type="PIRSF" id="PIRSF005719">
    <property type="entry name" value="SMC"/>
    <property type="match status" value="1"/>
</dbReference>
<comment type="subcellular location">
    <subcellularLocation>
        <location evidence="1 7">Cytoplasm</location>
    </subcellularLocation>
</comment>
<dbReference type="GO" id="GO:0005524">
    <property type="term" value="F:ATP binding"/>
    <property type="evidence" value="ECO:0007669"/>
    <property type="project" value="UniProtKB-UniRule"/>
</dbReference>
<dbReference type="Pfam" id="PF02463">
    <property type="entry name" value="SMC_N"/>
    <property type="match status" value="1"/>
</dbReference>
<dbReference type="HAMAP" id="MF_01894">
    <property type="entry name" value="Smc_prok"/>
    <property type="match status" value="1"/>
</dbReference>
<comment type="similarity">
    <text evidence="7">Belongs to the SMC family.</text>
</comment>
<dbReference type="InterPro" id="IPR011890">
    <property type="entry name" value="SMC_prok"/>
</dbReference>
<evidence type="ECO:0000259" key="8">
    <source>
        <dbReference type="SMART" id="SM00968"/>
    </source>
</evidence>